<proteinExistence type="inferred from homology"/>
<dbReference type="EC" id="3.6.5.4" evidence="10"/>
<organism evidence="15 16">
    <name type="scientific">Columbia Basin potato purple top phytoplasma</name>
    <dbReference type="NCBI Taxonomy" id="307134"/>
    <lineage>
        <taxon>Bacteria</taxon>
        <taxon>Bacillati</taxon>
        <taxon>Mycoplasmatota</taxon>
        <taxon>Mollicutes</taxon>
        <taxon>Acholeplasmatales</taxon>
        <taxon>Acholeplasmataceae</taxon>
        <taxon>Candidatus Phytoplasma</taxon>
        <taxon>16SrVI (Clover proliferation group)</taxon>
    </lineage>
</organism>
<reference evidence="15 16" key="1">
    <citation type="journal article" date="2023" name="Plant">
        <title>Draft Genome Sequence Resource of CBPPT1, a 'Candidatus Phytoplasma trifolii'-Related Strain Associated with Potato Purple Top Disease in the Columbia Basin, U.S.A.</title>
        <authorList>
            <person name="Wei W."/>
            <person name="Shao J."/>
            <person name="Bottner-Parker K.D."/>
            <person name="Zhao Y."/>
        </authorList>
    </citation>
    <scope>NUCLEOTIDE SEQUENCE [LARGE SCALE GENOMIC DNA]</scope>
    <source>
        <strain evidence="15 16">CBPPT1</strain>
    </source>
</reference>
<keyword evidence="16" id="KW-1185">Reference proteome</keyword>
<feature type="domain" description="SRP54-type proteins GTP-binding" evidence="13">
    <location>
        <begin position="98"/>
        <end position="295"/>
    </location>
</feature>
<evidence type="ECO:0000259" key="12">
    <source>
        <dbReference type="SMART" id="SM00382"/>
    </source>
</evidence>
<dbReference type="Pfam" id="PF02881">
    <property type="entry name" value="SRP54_N"/>
    <property type="match status" value="1"/>
</dbReference>
<keyword evidence="8" id="KW-0733">Signal recognition particle</keyword>
<dbReference type="RefSeq" id="WP_273585043.1">
    <property type="nucleotide sequence ID" value="NZ_JANHJP010000001.1"/>
</dbReference>
<dbReference type="InterPro" id="IPR027417">
    <property type="entry name" value="P-loop_NTPase"/>
</dbReference>
<dbReference type="InterPro" id="IPR022941">
    <property type="entry name" value="SRP54"/>
</dbReference>
<dbReference type="InterPro" id="IPR036225">
    <property type="entry name" value="SRP/SRP_N"/>
</dbReference>
<dbReference type="PANTHER" id="PTHR11564:SF5">
    <property type="entry name" value="SIGNAL RECOGNITION PARTICLE SUBUNIT SRP54"/>
    <property type="match status" value="1"/>
</dbReference>
<comment type="subcellular location">
    <subcellularLocation>
        <location evidence="1">Cytoplasm</location>
    </subcellularLocation>
</comment>
<evidence type="ECO:0000256" key="2">
    <source>
        <dbReference type="ARBA" id="ARBA00005450"/>
    </source>
</evidence>
<evidence type="ECO:0000256" key="5">
    <source>
        <dbReference type="ARBA" id="ARBA00022801"/>
    </source>
</evidence>
<comment type="similarity">
    <text evidence="2">Belongs to the GTP-binding SRP family. SRP54 subfamily.</text>
</comment>
<dbReference type="InterPro" id="IPR013822">
    <property type="entry name" value="Signal_recog_particl_SRP54_hlx"/>
</dbReference>
<dbReference type="InterPro" id="IPR004125">
    <property type="entry name" value="Signal_recog_particle_SRP54_M"/>
</dbReference>
<evidence type="ECO:0000259" key="14">
    <source>
        <dbReference type="SMART" id="SM00963"/>
    </source>
</evidence>
<dbReference type="PANTHER" id="PTHR11564">
    <property type="entry name" value="SIGNAL RECOGNITION PARTICLE 54K PROTEIN SRP54"/>
    <property type="match status" value="1"/>
</dbReference>
<evidence type="ECO:0000256" key="9">
    <source>
        <dbReference type="ARBA" id="ARBA00023274"/>
    </source>
</evidence>
<dbReference type="InterPro" id="IPR004780">
    <property type="entry name" value="SRP"/>
</dbReference>
<dbReference type="Gene3D" id="1.10.260.30">
    <property type="entry name" value="Signal recognition particle, SRP54 subunit, M-domain"/>
    <property type="match status" value="1"/>
</dbReference>
<keyword evidence="9" id="KW-0687">Ribonucleoprotein</keyword>
<dbReference type="InterPro" id="IPR003593">
    <property type="entry name" value="AAA+_ATPase"/>
</dbReference>
<evidence type="ECO:0000256" key="6">
    <source>
        <dbReference type="ARBA" id="ARBA00022884"/>
    </source>
</evidence>
<accession>A0ABT5L7X8</accession>
<evidence type="ECO:0000256" key="11">
    <source>
        <dbReference type="ARBA" id="ARBA00048027"/>
    </source>
</evidence>
<dbReference type="SUPFAM" id="SSF52540">
    <property type="entry name" value="P-loop containing nucleoside triphosphate hydrolases"/>
    <property type="match status" value="1"/>
</dbReference>
<dbReference type="Pfam" id="PF02978">
    <property type="entry name" value="SRP_SPB"/>
    <property type="match status" value="1"/>
</dbReference>
<dbReference type="Pfam" id="PF00448">
    <property type="entry name" value="SRP54"/>
    <property type="match status" value="1"/>
</dbReference>
<dbReference type="InterPro" id="IPR000897">
    <property type="entry name" value="SRP54_GTPase_dom"/>
</dbReference>
<evidence type="ECO:0000256" key="7">
    <source>
        <dbReference type="ARBA" id="ARBA00023134"/>
    </source>
</evidence>
<dbReference type="Proteomes" id="UP001221763">
    <property type="component" value="Unassembled WGS sequence"/>
</dbReference>
<keyword evidence="4" id="KW-0547">Nucleotide-binding</keyword>
<dbReference type="NCBIfam" id="TIGR00959">
    <property type="entry name" value="ffh"/>
    <property type="match status" value="1"/>
</dbReference>
<evidence type="ECO:0000256" key="8">
    <source>
        <dbReference type="ARBA" id="ARBA00023135"/>
    </source>
</evidence>
<evidence type="ECO:0000313" key="16">
    <source>
        <dbReference type="Proteomes" id="UP001221763"/>
    </source>
</evidence>
<keyword evidence="7" id="KW-0342">GTP-binding</keyword>
<protein>
    <recommendedName>
        <fullName evidence="10">signal-recognition-particle GTPase</fullName>
        <ecNumber evidence="10">3.6.5.4</ecNumber>
    </recommendedName>
</protein>
<dbReference type="SMART" id="SM00382">
    <property type="entry name" value="AAA"/>
    <property type="match status" value="1"/>
</dbReference>
<evidence type="ECO:0000256" key="4">
    <source>
        <dbReference type="ARBA" id="ARBA00022741"/>
    </source>
</evidence>
<gene>
    <name evidence="15" type="ORF">M8044_000024</name>
</gene>
<keyword evidence="3" id="KW-0963">Cytoplasm</keyword>
<keyword evidence="6" id="KW-0694">RNA-binding</keyword>
<sequence>MSFLSNGFSKIINKIKGKKFINEQDFEAIMKDIRLALLESDVSYEVITEFNELIKQKTLGQEILKGIKPQEQIIKIIKNILTIILGHKNTALNLNRNLNIILLIGLQGSGKTTTAGKLSFFIQKKLNKKTLLIAADTYRFGAIEQLKYIGENINIEVFSQENEKTLNIIENGIKYAKQKNFEVVIIDTAGRLTIDPKMIEEIQNIKHKYNPSEILIVADSLLGQQAVNIAKQFHQQIQATGIILTKMDSDAKGGAALSMKYVTKLPIKFTSSSEKHNDDNFEIFHPERMISRILGMGDILTLMENVKEKINTKQDKQVLNRILENDYNYNDLMKQLNLLSKIGSIKKILNFMPGISSKIKQIPFLENDIIKKFKSIIQSMTEEEKLNPKLIEENNRRRTRIIKGSGNQMSDINNLIIFIQKQKQISKQIGNLDSNELNNPEDLLNKFLN</sequence>
<feature type="domain" description="Signal recognition particle SRP54 helical bundle" evidence="14">
    <location>
        <begin position="1"/>
        <end position="85"/>
    </location>
</feature>
<dbReference type="SUPFAM" id="SSF47446">
    <property type="entry name" value="Signal peptide-binding domain"/>
    <property type="match status" value="1"/>
</dbReference>
<keyword evidence="5" id="KW-0378">Hydrolase</keyword>
<feature type="domain" description="AAA+ ATPase" evidence="12">
    <location>
        <begin position="97"/>
        <end position="300"/>
    </location>
</feature>
<comment type="caution">
    <text evidence="15">The sequence shown here is derived from an EMBL/GenBank/DDBJ whole genome shotgun (WGS) entry which is preliminary data.</text>
</comment>
<name>A0ABT5L7X8_9MOLU</name>
<evidence type="ECO:0000256" key="3">
    <source>
        <dbReference type="ARBA" id="ARBA00022490"/>
    </source>
</evidence>
<evidence type="ECO:0000259" key="13">
    <source>
        <dbReference type="SMART" id="SM00962"/>
    </source>
</evidence>
<dbReference type="SMART" id="SM00963">
    <property type="entry name" value="SRP54_N"/>
    <property type="match status" value="1"/>
</dbReference>
<dbReference type="Gene3D" id="3.40.50.300">
    <property type="entry name" value="P-loop containing nucleotide triphosphate hydrolases"/>
    <property type="match status" value="1"/>
</dbReference>
<dbReference type="InterPro" id="IPR042101">
    <property type="entry name" value="SRP54_N_sf"/>
</dbReference>
<evidence type="ECO:0000313" key="15">
    <source>
        <dbReference type="EMBL" id="MDC9031805.1"/>
    </source>
</evidence>
<dbReference type="EMBL" id="JANHJP010000001">
    <property type="protein sequence ID" value="MDC9031805.1"/>
    <property type="molecule type" value="Genomic_DNA"/>
</dbReference>
<dbReference type="InterPro" id="IPR036891">
    <property type="entry name" value="Signal_recog_part_SRP54_M_sf"/>
</dbReference>
<comment type="catalytic activity">
    <reaction evidence="11">
        <text>GTP + H2O = GDP + phosphate + H(+)</text>
        <dbReference type="Rhea" id="RHEA:19669"/>
        <dbReference type="ChEBI" id="CHEBI:15377"/>
        <dbReference type="ChEBI" id="CHEBI:15378"/>
        <dbReference type="ChEBI" id="CHEBI:37565"/>
        <dbReference type="ChEBI" id="CHEBI:43474"/>
        <dbReference type="ChEBI" id="CHEBI:58189"/>
        <dbReference type="EC" id="3.6.5.4"/>
    </reaction>
</comment>
<dbReference type="SUPFAM" id="SSF47364">
    <property type="entry name" value="Domain of the SRP/SRP receptor G-proteins"/>
    <property type="match status" value="1"/>
</dbReference>
<dbReference type="Gene3D" id="1.20.120.140">
    <property type="entry name" value="Signal recognition particle SRP54, nucleotide-binding domain"/>
    <property type="match status" value="1"/>
</dbReference>
<evidence type="ECO:0000256" key="10">
    <source>
        <dbReference type="ARBA" id="ARBA00035672"/>
    </source>
</evidence>
<evidence type="ECO:0000256" key="1">
    <source>
        <dbReference type="ARBA" id="ARBA00004496"/>
    </source>
</evidence>
<dbReference type="SMART" id="SM00962">
    <property type="entry name" value="SRP54"/>
    <property type="match status" value="1"/>
</dbReference>